<evidence type="ECO:0000256" key="3">
    <source>
        <dbReference type="PROSITE-ProRule" id="PRU00335"/>
    </source>
</evidence>
<dbReference type="EMBL" id="JAKTTI010000002">
    <property type="protein sequence ID" value="MCH1624142.1"/>
    <property type="molecule type" value="Genomic_DNA"/>
</dbReference>
<dbReference type="AlphaFoldDB" id="A0AAW5E2P3"/>
<feature type="DNA-binding region" description="H-T-H motif" evidence="3">
    <location>
        <begin position="34"/>
        <end position="53"/>
    </location>
</feature>
<dbReference type="GO" id="GO:0003677">
    <property type="term" value="F:DNA binding"/>
    <property type="evidence" value="ECO:0007669"/>
    <property type="project" value="UniProtKB-UniRule"/>
</dbReference>
<keyword evidence="1" id="KW-0678">Repressor</keyword>
<dbReference type="Proteomes" id="UP001431131">
    <property type="component" value="Unassembled WGS sequence"/>
</dbReference>
<gene>
    <name evidence="5" type="ORF">MJG50_02280</name>
</gene>
<dbReference type="PROSITE" id="PS50977">
    <property type="entry name" value="HTH_TETR_2"/>
    <property type="match status" value="1"/>
</dbReference>
<accession>A0AAW5E2P3</accession>
<dbReference type="InterPro" id="IPR001647">
    <property type="entry name" value="HTH_TetR"/>
</dbReference>
<dbReference type="InterPro" id="IPR036271">
    <property type="entry name" value="Tet_transcr_reg_TetR-rel_C_sf"/>
</dbReference>
<evidence type="ECO:0000313" key="5">
    <source>
        <dbReference type="EMBL" id="MCH1624142.1"/>
    </source>
</evidence>
<feature type="domain" description="HTH tetR-type" evidence="4">
    <location>
        <begin position="11"/>
        <end position="71"/>
    </location>
</feature>
<dbReference type="PANTHER" id="PTHR43479:SF11">
    <property type="entry name" value="ACREF_ENVCD OPERON REPRESSOR-RELATED"/>
    <property type="match status" value="1"/>
</dbReference>
<proteinExistence type="predicted"/>
<evidence type="ECO:0000313" key="6">
    <source>
        <dbReference type="Proteomes" id="UP001431131"/>
    </source>
</evidence>
<organism evidence="5 6">
    <name type="scientific">Fredinandcohnia quinoae</name>
    <dbReference type="NCBI Taxonomy" id="2918902"/>
    <lineage>
        <taxon>Bacteria</taxon>
        <taxon>Bacillati</taxon>
        <taxon>Bacillota</taxon>
        <taxon>Bacilli</taxon>
        <taxon>Bacillales</taxon>
        <taxon>Bacillaceae</taxon>
        <taxon>Fredinandcohnia</taxon>
    </lineage>
</organism>
<evidence type="ECO:0000259" key="4">
    <source>
        <dbReference type="PROSITE" id="PS50977"/>
    </source>
</evidence>
<dbReference type="RefSeq" id="WP_240252394.1">
    <property type="nucleotide sequence ID" value="NZ_JAKTTI010000002.1"/>
</dbReference>
<dbReference type="PANTHER" id="PTHR43479">
    <property type="entry name" value="ACREF/ENVCD OPERON REPRESSOR-RELATED"/>
    <property type="match status" value="1"/>
</dbReference>
<keyword evidence="2 3" id="KW-0238">DNA-binding</keyword>
<sequence>MAPIVSEDHKEKKKREILESAHACFAKKGFQVATMNDIVEHSGMSKGAIYNYFNSKDEIYLELMRESTEQTYNSLKESILIFNSALEKIIFLFDLYDKGDGINIEDLSKTIVHYEFRLYSFRHEELNNKLNQRKQKYFLEFIEDIIKEGQYSGEFKSDLNPKLMADLFWSLIDGVTSQFVYKGYPQNEVLNEMKNMFINRLKV</sequence>
<dbReference type="Pfam" id="PF08359">
    <property type="entry name" value="TetR_C_4"/>
    <property type="match status" value="1"/>
</dbReference>
<name>A0AAW5E2P3_9BACI</name>
<keyword evidence="6" id="KW-1185">Reference proteome</keyword>
<comment type="caution">
    <text evidence="5">The sequence shown here is derived from an EMBL/GenBank/DDBJ whole genome shotgun (WGS) entry which is preliminary data.</text>
</comment>
<evidence type="ECO:0000256" key="2">
    <source>
        <dbReference type="ARBA" id="ARBA00023125"/>
    </source>
</evidence>
<protein>
    <submittedName>
        <fullName evidence="5">TetR/AcrR family transcriptional regulator</fullName>
    </submittedName>
</protein>
<dbReference type="Gene3D" id="1.10.10.60">
    <property type="entry name" value="Homeodomain-like"/>
    <property type="match status" value="1"/>
</dbReference>
<reference evidence="5" key="1">
    <citation type="submission" date="2022-02" db="EMBL/GenBank/DDBJ databases">
        <title>Fredinandcohnia quinoae sp. nov. isolated from Chenopodium quinoa seeds.</title>
        <authorList>
            <person name="Saati-Santamaria Z."/>
            <person name="Flores-Felix J.D."/>
            <person name="Igual J.M."/>
            <person name="Velazquez E."/>
            <person name="Garcia-Fraile P."/>
            <person name="Martinez-Molina E."/>
        </authorList>
    </citation>
    <scope>NUCLEOTIDE SEQUENCE</scope>
    <source>
        <strain evidence="5">SECRCQ15</strain>
    </source>
</reference>
<dbReference type="PRINTS" id="PR00455">
    <property type="entry name" value="HTHTETR"/>
</dbReference>
<dbReference type="Pfam" id="PF00440">
    <property type="entry name" value="TetR_N"/>
    <property type="match status" value="1"/>
</dbReference>
<dbReference type="SUPFAM" id="SSF48498">
    <property type="entry name" value="Tetracyclin repressor-like, C-terminal domain"/>
    <property type="match status" value="1"/>
</dbReference>
<dbReference type="Gene3D" id="1.10.357.10">
    <property type="entry name" value="Tetracycline Repressor, domain 2"/>
    <property type="match status" value="1"/>
</dbReference>
<evidence type="ECO:0000256" key="1">
    <source>
        <dbReference type="ARBA" id="ARBA00022491"/>
    </source>
</evidence>
<dbReference type="InterPro" id="IPR009057">
    <property type="entry name" value="Homeodomain-like_sf"/>
</dbReference>
<dbReference type="InterPro" id="IPR050624">
    <property type="entry name" value="HTH-type_Tx_Regulator"/>
</dbReference>
<dbReference type="InterPro" id="IPR013570">
    <property type="entry name" value="Tscrpt_reg_YsiA_C"/>
</dbReference>
<dbReference type="SUPFAM" id="SSF46689">
    <property type="entry name" value="Homeodomain-like"/>
    <property type="match status" value="1"/>
</dbReference>